<dbReference type="SUPFAM" id="SSF57997">
    <property type="entry name" value="Tropomyosin"/>
    <property type="match status" value="1"/>
</dbReference>
<evidence type="ECO:0000313" key="4">
    <source>
        <dbReference type="Proteomes" id="UP000008068"/>
    </source>
</evidence>
<dbReference type="InParanoid" id="G0N258"/>
<keyword evidence="1" id="KW-0175">Coiled coil</keyword>
<sequence>MANNTDHQSKASEQTTETPPPVNPFCLKTHVQKLTEGWEQLQVQVEQSKAHQAEAQARIQELESQLKESEGLRALSEDKIRDLQAKLRLFEGLKTQSAGRILELQGANEASEKKVQELEAQLKESEGLRIQAQNQVQALQRSLEDQKIQVQAHQRELKSRDSQLERFKAQVQGKLEELETFKSKALATEQARAAEQLSNMKAHYQAQRNDFHAKWEARYYKDIDALKAKLAQAQEPKPQSLGPEIIRLNQLVESQEAQFTAIKDGLQRRLRAKENVIVALHGALKNEQEKLQILEFQRRQEVETLTELNDKAVLQVEIQLGKSQEEVRELRETTLRHVQVQLEKSRAETRQVWDIVREMEGKLGEAEARLTLAEAPKRRGRPPKVETQAKTKSTKKK</sequence>
<dbReference type="EMBL" id="GL379829">
    <property type="protein sequence ID" value="EGT50591.1"/>
    <property type="molecule type" value="Genomic_DNA"/>
</dbReference>
<gene>
    <name evidence="3" type="ORF">CAEBREN_08218</name>
</gene>
<protein>
    <submittedName>
        <fullName evidence="3">Uncharacterized protein</fullName>
    </submittedName>
</protein>
<name>G0N258_CAEBE</name>
<dbReference type="Proteomes" id="UP000008068">
    <property type="component" value="Unassembled WGS sequence"/>
</dbReference>
<feature type="region of interest" description="Disordered" evidence="2">
    <location>
        <begin position="1"/>
        <end position="24"/>
    </location>
</feature>
<feature type="compositionally biased region" description="Polar residues" evidence="2">
    <location>
        <begin position="1"/>
        <end position="17"/>
    </location>
</feature>
<evidence type="ECO:0000313" key="3">
    <source>
        <dbReference type="EMBL" id="EGT50591.1"/>
    </source>
</evidence>
<feature type="region of interest" description="Disordered" evidence="2">
    <location>
        <begin position="367"/>
        <end position="397"/>
    </location>
</feature>
<feature type="coiled-coil region" evidence="1">
    <location>
        <begin position="45"/>
        <end position="184"/>
    </location>
</feature>
<evidence type="ECO:0000256" key="2">
    <source>
        <dbReference type="SAM" id="MobiDB-lite"/>
    </source>
</evidence>
<evidence type="ECO:0000256" key="1">
    <source>
        <dbReference type="SAM" id="Coils"/>
    </source>
</evidence>
<reference evidence="4" key="1">
    <citation type="submission" date="2011-07" db="EMBL/GenBank/DDBJ databases">
        <authorList>
            <consortium name="Caenorhabditis brenneri Sequencing and Analysis Consortium"/>
            <person name="Wilson R.K."/>
        </authorList>
    </citation>
    <scope>NUCLEOTIDE SEQUENCE [LARGE SCALE GENOMIC DNA]</scope>
    <source>
        <strain evidence="4">PB2801</strain>
    </source>
</reference>
<dbReference type="HOGENOM" id="CLU_694889_0_0_1"/>
<keyword evidence="4" id="KW-1185">Reference proteome</keyword>
<accession>G0N258</accession>
<dbReference type="AlphaFoldDB" id="G0N258"/>
<proteinExistence type="predicted"/>
<organism evidence="4">
    <name type="scientific">Caenorhabditis brenneri</name>
    <name type="common">Nematode worm</name>
    <dbReference type="NCBI Taxonomy" id="135651"/>
    <lineage>
        <taxon>Eukaryota</taxon>
        <taxon>Metazoa</taxon>
        <taxon>Ecdysozoa</taxon>
        <taxon>Nematoda</taxon>
        <taxon>Chromadorea</taxon>
        <taxon>Rhabditida</taxon>
        <taxon>Rhabditina</taxon>
        <taxon>Rhabditomorpha</taxon>
        <taxon>Rhabditoidea</taxon>
        <taxon>Rhabditidae</taxon>
        <taxon>Peloderinae</taxon>
        <taxon>Caenorhabditis</taxon>
    </lineage>
</organism>